<dbReference type="SUPFAM" id="SSF103473">
    <property type="entry name" value="MFS general substrate transporter"/>
    <property type="match status" value="1"/>
</dbReference>
<dbReference type="PANTHER" id="PTHR16172">
    <property type="entry name" value="MAJOR FACILITATOR SUPERFAMILY DOMAIN-CONTAINING PROTEIN 6-LIKE"/>
    <property type="match status" value="1"/>
</dbReference>
<dbReference type="GO" id="GO:0022857">
    <property type="term" value="F:transmembrane transporter activity"/>
    <property type="evidence" value="ECO:0007669"/>
    <property type="project" value="InterPro"/>
</dbReference>
<dbReference type="EMBL" id="HE573026">
    <property type="protein sequence ID" value="CCC52111.1"/>
    <property type="molecule type" value="Genomic_DNA"/>
</dbReference>
<feature type="transmembrane region" description="Helical" evidence="7">
    <location>
        <begin position="361"/>
        <end position="383"/>
    </location>
</feature>
<dbReference type="AlphaFoldDB" id="G0U8A1"/>
<evidence type="ECO:0000256" key="7">
    <source>
        <dbReference type="SAM" id="Phobius"/>
    </source>
</evidence>
<dbReference type="InterPro" id="IPR024989">
    <property type="entry name" value="MFS_assoc_dom"/>
</dbReference>
<gene>
    <name evidence="9" type="ORF">TVY486_1011540</name>
</gene>
<dbReference type="PROSITE" id="PS50850">
    <property type="entry name" value="MFS"/>
    <property type="match status" value="1"/>
</dbReference>
<keyword evidence="3 7" id="KW-0812">Transmembrane</keyword>
<feature type="transmembrane region" description="Helical" evidence="7">
    <location>
        <begin position="196"/>
        <end position="229"/>
    </location>
</feature>
<dbReference type="Pfam" id="PF12832">
    <property type="entry name" value="MFS_1_like"/>
    <property type="match status" value="1"/>
</dbReference>
<feature type="transmembrane region" description="Helical" evidence="7">
    <location>
        <begin position="330"/>
        <end position="355"/>
    </location>
</feature>
<feature type="transmembrane region" description="Helical" evidence="7">
    <location>
        <begin position="280"/>
        <end position="302"/>
    </location>
</feature>
<feature type="transmembrane region" description="Helical" evidence="7">
    <location>
        <begin position="135"/>
        <end position="155"/>
    </location>
</feature>
<accession>G0U8A1</accession>
<organism evidence="9">
    <name type="scientific">Trypanosoma vivax (strain Y486)</name>
    <dbReference type="NCBI Taxonomy" id="1055687"/>
    <lineage>
        <taxon>Eukaryota</taxon>
        <taxon>Discoba</taxon>
        <taxon>Euglenozoa</taxon>
        <taxon>Kinetoplastea</taxon>
        <taxon>Metakinetoplastina</taxon>
        <taxon>Trypanosomatida</taxon>
        <taxon>Trypanosomatidae</taxon>
        <taxon>Trypanosoma</taxon>
        <taxon>Duttonella</taxon>
    </lineage>
</organism>
<evidence type="ECO:0000256" key="6">
    <source>
        <dbReference type="SAM" id="MobiDB-lite"/>
    </source>
</evidence>
<keyword evidence="5 7" id="KW-0472">Membrane</keyword>
<evidence type="ECO:0000256" key="2">
    <source>
        <dbReference type="ARBA" id="ARBA00005241"/>
    </source>
</evidence>
<evidence type="ECO:0000256" key="5">
    <source>
        <dbReference type="ARBA" id="ARBA00023136"/>
    </source>
</evidence>
<dbReference type="Gene3D" id="1.20.1250.20">
    <property type="entry name" value="MFS general substrate transporter like domains"/>
    <property type="match status" value="2"/>
</dbReference>
<sequence length="548" mass="60226">MPTFFGVTAFVSDFAGILPPCVLLVRSIMQIHVVAGHVRCPNATSFLPFFLGFLVSVTLMRTTDENEAETEAMVGRAVVTELEDLPVHTSTHNSGNSDTVSLISRTPPSVGDIRDDAVTDVIGLTPDINVLPAQIGYFGHFFSGAAISAFFGVIFTEKGMSAQGVGILLSSMPFASMLLLPVVMYLADRFRCTRGIVVICSILSTIAVVIFIYVSSSTAVLISFLVWVLTETPINPLLDQHTLSMFPKESRVEKWGALRSLGAYGWGIGNPFVALLVDLLGGWGIAAVQYCIGQLSLLYCMFETHPYNMVEQTPMQFHEVFVFLMQRRRLLLFLVASCLMGMGYTVVSNFLFIFIDSIGGSKLLMGLSLTLTVSTEIPIFQRAKDIHRIFTDRQLLSIAMFTWSIRVTGYSFLQNPWMLLLLEPLHGITFGFMWLPGTHLVNSVFPPHLANSATGFLYLFVNGIGPIIGSIISGCLYEMFGPRIMFRLSALAMFCGMVMFVVVDCILERRELAKTGVDSLLPHSEEAEHDSRPIGSNECELGVVSQPG</sequence>
<dbReference type="InterPro" id="IPR020846">
    <property type="entry name" value="MFS_dom"/>
</dbReference>
<evidence type="ECO:0000256" key="3">
    <source>
        <dbReference type="ARBA" id="ARBA00022692"/>
    </source>
</evidence>
<evidence type="ECO:0000259" key="8">
    <source>
        <dbReference type="PROSITE" id="PS50850"/>
    </source>
</evidence>
<evidence type="ECO:0000256" key="4">
    <source>
        <dbReference type="ARBA" id="ARBA00022989"/>
    </source>
</evidence>
<comment type="subcellular location">
    <subcellularLocation>
        <location evidence="1">Membrane</location>
        <topology evidence="1">Multi-pass membrane protein</topology>
    </subcellularLocation>
</comment>
<dbReference type="InterPro" id="IPR051717">
    <property type="entry name" value="MFS_MFSD6"/>
</dbReference>
<reference evidence="9" key="1">
    <citation type="journal article" date="2012" name="Proc. Natl. Acad. Sci. U.S.A.">
        <title>Antigenic diversity is generated by distinct evolutionary mechanisms in African trypanosome species.</title>
        <authorList>
            <person name="Jackson A.P."/>
            <person name="Berry A."/>
            <person name="Aslett M."/>
            <person name="Allison H.C."/>
            <person name="Burton P."/>
            <person name="Vavrova-Anderson J."/>
            <person name="Brown R."/>
            <person name="Browne H."/>
            <person name="Corton N."/>
            <person name="Hauser H."/>
            <person name="Gamble J."/>
            <person name="Gilderthorp R."/>
            <person name="Marcello L."/>
            <person name="McQuillan J."/>
            <person name="Otto T.D."/>
            <person name="Quail M.A."/>
            <person name="Sanders M.J."/>
            <person name="van Tonder A."/>
            <person name="Ginger M.L."/>
            <person name="Field M.C."/>
            <person name="Barry J.D."/>
            <person name="Hertz-Fowler C."/>
            <person name="Berriman M."/>
        </authorList>
    </citation>
    <scope>NUCLEOTIDE SEQUENCE</scope>
    <source>
        <strain evidence="9">Y486</strain>
    </source>
</reference>
<keyword evidence="4 7" id="KW-1133">Transmembrane helix</keyword>
<dbReference type="GO" id="GO:0016020">
    <property type="term" value="C:membrane"/>
    <property type="evidence" value="ECO:0007669"/>
    <property type="project" value="UniProtKB-SubCell"/>
</dbReference>
<dbReference type="VEuPathDB" id="TriTrypDB:TvY486_1011540"/>
<feature type="transmembrane region" description="Helical" evidence="7">
    <location>
        <begin position="167"/>
        <end position="187"/>
    </location>
</feature>
<dbReference type="PANTHER" id="PTHR16172:SF41">
    <property type="entry name" value="MAJOR FACILITATOR SUPERFAMILY DOMAIN-CONTAINING PROTEIN 6-LIKE"/>
    <property type="match status" value="1"/>
</dbReference>
<name>G0U8A1_TRYVY</name>
<feature type="transmembrane region" description="Helical" evidence="7">
    <location>
        <begin position="457"/>
        <end position="480"/>
    </location>
</feature>
<evidence type="ECO:0000256" key="1">
    <source>
        <dbReference type="ARBA" id="ARBA00004141"/>
    </source>
</evidence>
<dbReference type="InterPro" id="IPR036259">
    <property type="entry name" value="MFS_trans_sf"/>
</dbReference>
<comment type="similarity">
    <text evidence="2">Belongs to the major facilitator superfamily. MFSD6 family.</text>
</comment>
<feature type="transmembrane region" description="Helical" evidence="7">
    <location>
        <begin position="486"/>
        <end position="507"/>
    </location>
</feature>
<protein>
    <recommendedName>
        <fullName evidence="8">Major facilitator superfamily (MFS) profile domain-containing protein</fullName>
    </recommendedName>
</protein>
<feature type="region of interest" description="Disordered" evidence="6">
    <location>
        <begin position="524"/>
        <end position="548"/>
    </location>
</feature>
<feature type="transmembrane region" description="Helical" evidence="7">
    <location>
        <begin position="6"/>
        <end position="25"/>
    </location>
</feature>
<proteinExistence type="inferred from homology"/>
<feature type="domain" description="Major facilitator superfamily (MFS) profile" evidence="8">
    <location>
        <begin position="329"/>
        <end position="548"/>
    </location>
</feature>
<evidence type="ECO:0000313" key="9">
    <source>
        <dbReference type="EMBL" id="CCC52111.1"/>
    </source>
</evidence>